<dbReference type="RefSeq" id="XP_040627569.1">
    <property type="nucleotide sequence ID" value="XM_040773073.1"/>
</dbReference>
<dbReference type="EMBL" id="JH795866">
    <property type="protein sequence ID" value="EJU00672.1"/>
    <property type="molecule type" value="Genomic_DNA"/>
</dbReference>
<evidence type="ECO:0000313" key="3">
    <source>
        <dbReference type="Proteomes" id="UP000030653"/>
    </source>
</evidence>
<dbReference type="GeneID" id="63688135"/>
<name>M5GA19_DACPD</name>
<organism evidence="2 3">
    <name type="scientific">Dacryopinax primogenitus (strain DJM 731)</name>
    <name type="common">Brown rot fungus</name>
    <dbReference type="NCBI Taxonomy" id="1858805"/>
    <lineage>
        <taxon>Eukaryota</taxon>
        <taxon>Fungi</taxon>
        <taxon>Dikarya</taxon>
        <taxon>Basidiomycota</taxon>
        <taxon>Agaricomycotina</taxon>
        <taxon>Dacrymycetes</taxon>
        <taxon>Dacrymycetales</taxon>
        <taxon>Dacrymycetaceae</taxon>
        <taxon>Dacryopinax</taxon>
    </lineage>
</organism>
<sequence>MADRGKLGELNETRSGCCLLIRLWSKIAHDTRKAVEVERVERFAIAKTSSRCQLELVEDHLIAIENAGPHYSLAWTGSQYPTFIDC</sequence>
<protein>
    <submittedName>
        <fullName evidence="2">Uncharacterized protein</fullName>
    </submittedName>
</protein>
<gene>
    <name evidence="1" type="ORF">DACRYDRAFT_23057</name>
    <name evidence="2" type="ORF">DACRYDRAFT_23066</name>
</gene>
<dbReference type="Proteomes" id="UP000030653">
    <property type="component" value="Unassembled WGS sequence"/>
</dbReference>
<reference evidence="2 3" key="1">
    <citation type="journal article" date="2012" name="Science">
        <title>The Paleozoic origin of enzymatic lignin decomposition reconstructed from 31 fungal genomes.</title>
        <authorList>
            <person name="Floudas D."/>
            <person name="Binder M."/>
            <person name="Riley R."/>
            <person name="Barry K."/>
            <person name="Blanchette R.A."/>
            <person name="Henrissat B."/>
            <person name="Martinez A.T."/>
            <person name="Otillar R."/>
            <person name="Spatafora J.W."/>
            <person name="Yadav J.S."/>
            <person name="Aerts A."/>
            <person name="Benoit I."/>
            <person name="Boyd A."/>
            <person name="Carlson A."/>
            <person name="Copeland A."/>
            <person name="Coutinho P.M."/>
            <person name="de Vries R.P."/>
            <person name="Ferreira P."/>
            <person name="Findley K."/>
            <person name="Foster B."/>
            <person name="Gaskell J."/>
            <person name="Glotzer D."/>
            <person name="Gorecki P."/>
            <person name="Heitman J."/>
            <person name="Hesse C."/>
            <person name="Hori C."/>
            <person name="Igarashi K."/>
            <person name="Jurgens J.A."/>
            <person name="Kallen N."/>
            <person name="Kersten P."/>
            <person name="Kohler A."/>
            <person name="Kuees U."/>
            <person name="Kumar T.K.A."/>
            <person name="Kuo A."/>
            <person name="LaButti K."/>
            <person name="Larrondo L.F."/>
            <person name="Lindquist E."/>
            <person name="Ling A."/>
            <person name="Lombard V."/>
            <person name="Lucas S."/>
            <person name="Lundell T."/>
            <person name="Martin R."/>
            <person name="McLaughlin D.J."/>
            <person name="Morgenstern I."/>
            <person name="Morin E."/>
            <person name="Murat C."/>
            <person name="Nagy L.G."/>
            <person name="Nolan M."/>
            <person name="Ohm R.A."/>
            <person name="Patyshakuliyeva A."/>
            <person name="Rokas A."/>
            <person name="Ruiz-Duenas F.J."/>
            <person name="Sabat G."/>
            <person name="Salamov A."/>
            <person name="Samejima M."/>
            <person name="Schmutz J."/>
            <person name="Slot J.C."/>
            <person name="St John F."/>
            <person name="Stenlid J."/>
            <person name="Sun H."/>
            <person name="Sun S."/>
            <person name="Syed K."/>
            <person name="Tsang A."/>
            <person name="Wiebenga A."/>
            <person name="Young D."/>
            <person name="Pisabarro A."/>
            <person name="Eastwood D.C."/>
            <person name="Martin F."/>
            <person name="Cullen D."/>
            <person name="Grigoriev I.V."/>
            <person name="Hibbett D.S."/>
        </authorList>
    </citation>
    <scope>NUCLEOTIDE SEQUENCE [LARGE SCALE GENOMIC DNA]</scope>
    <source>
        <strain evidence="2 3">DJM-731 SS1</strain>
    </source>
</reference>
<dbReference type="HOGENOM" id="CLU_2497854_0_0_1"/>
<evidence type="ECO:0000313" key="2">
    <source>
        <dbReference type="EMBL" id="EJU00683.1"/>
    </source>
</evidence>
<proteinExistence type="predicted"/>
<accession>M5GA19</accession>
<evidence type="ECO:0000313" key="1">
    <source>
        <dbReference type="EMBL" id="EJU00672.1"/>
    </source>
</evidence>
<keyword evidence="3" id="KW-1185">Reference proteome</keyword>
<dbReference type="AlphaFoldDB" id="M5GA19"/>
<dbReference type="EMBL" id="JH795866">
    <property type="protein sequence ID" value="EJU00683.1"/>
    <property type="molecule type" value="Genomic_DNA"/>
</dbReference>